<comment type="caution">
    <text evidence="7">The sequence shown here is derived from an EMBL/GenBank/DDBJ whole genome shotgun (WGS) entry which is preliminary data.</text>
</comment>
<name>A0A4R6YHA6_9GAMM</name>
<dbReference type="EMBL" id="SNZH01000032">
    <property type="protein sequence ID" value="TDR36049.1"/>
    <property type="molecule type" value="Genomic_DNA"/>
</dbReference>
<keyword evidence="5" id="KW-0482">Metalloprotease</keyword>
<dbReference type="Gene3D" id="3.40.140.10">
    <property type="entry name" value="Cytidine Deaminase, domain 2"/>
    <property type="match status" value="1"/>
</dbReference>
<feature type="domain" description="JAB" evidence="6">
    <location>
        <begin position="35"/>
        <end position="138"/>
    </location>
</feature>
<sequence length="177" mass="19190">MNGLRFEGLGGAVTVVLAGEPLQMMASHRQLWPWSVESGGLLFAPSVGSSDGVVPVSVATPPHPTDRAARSWLKLDHDRCQREIHEQFALGLHFVGYWHTHPELRPSLSSQDRAALRPLHDDPGIDLSRLVMVVIGGSRQRLGVQVSILDRPTRTVHELTAVGEHLAAGTASFLSSS</sequence>
<dbReference type="RefSeq" id="WP_133821943.1">
    <property type="nucleotide sequence ID" value="NZ_SNZH01000032.1"/>
</dbReference>
<keyword evidence="2" id="KW-0479">Metal-binding</keyword>
<evidence type="ECO:0000256" key="5">
    <source>
        <dbReference type="ARBA" id="ARBA00023049"/>
    </source>
</evidence>
<dbReference type="GO" id="GO:0008237">
    <property type="term" value="F:metallopeptidase activity"/>
    <property type="evidence" value="ECO:0007669"/>
    <property type="project" value="UniProtKB-KW"/>
</dbReference>
<accession>A0A4R6YHA6</accession>
<evidence type="ECO:0000256" key="2">
    <source>
        <dbReference type="ARBA" id="ARBA00022723"/>
    </source>
</evidence>
<dbReference type="Proteomes" id="UP000295293">
    <property type="component" value="Unassembled WGS sequence"/>
</dbReference>
<reference evidence="7 8" key="1">
    <citation type="submission" date="2019-03" db="EMBL/GenBank/DDBJ databases">
        <title>Genomic Encyclopedia of Type Strains, Phase IV (KMG-IV): sequencing the most valuable type-strain genomes for metagenomic binning, comparative biology and taxonomic classification.</title>
        <authorList>
            <person name="Goeker M."/>
        </authorList>
    </citation>
    <scope>NUCLEOTIDE SEQUENCE [LARGE SCALE GENOMIC DNA]</scope>
    <source>
        <strain evidence="7 8">DSM 21667</strain>
    </source>
</reference>
<keyword evidence="3" id="KW-0378">Hydrolase</keyword>
<protein>
    <submittedName>
        <fullName evidence="7">JAB domain-containing protein similar to deubiquitination enzymes</fullName>
    </submittedName>
</protein>
<dbReference type="SUPFAM" id="SSF102712">
    <property type="entry name" value="JAB1/MPN domain"/>
    <property type="match status" value="1"/>
</dbReference>
<evidence type="ECO:0000313" key="7">
    <source>
        <dbReference type="EMBL" id="TDR36049.1"/>
    </source>
</evidence>
<gene>
    <name evidence="7" type="ORF">DFR29_1324</name>
</gene>
<evidence type="ECO:0000256" key="4">
    <source>
        <dbReference type="ARBA" id="ARBA00022833"/>
    </source>
</evidence>
<dbReference type="GO" id="GO:0046872">
    <property type="term" value="F:metal ion binding"/>
    <property type="evidence" value="ECO:0007669"/>
    <property type="project" value="UniProtKB-KW"/>
</dbReference>
<evidence type="ECO:0000313" key="8">
    <source>
        <dbReference type="Proteomes" id="UP000295293"/>
    </source>
</evidence>
<evidence type="ECO:0000259" key="6">
    <source>
        <dbReference type="Pfam" id="PF14464"/>
    </source>
</evidence>
<keyword evidence="1" id="KW-0645">Protease</keyword>
<keyword evidence="4" id="KW-0862">Zinc</keyword>
<evidence type="ECO:0000256" key="1">
    <source>
        <dbReference type="ARBA" id="ARBA00022670"/>
    </source>
</evidence>
<dbReference type="AlphaFoldDB" id="A0A4R6YHA6"/>
<keyword evidence="8" id="KW-1185">Reference proteome</keyword>
<proteinExistence type="predicted"/>
<organism evidence="7 8">
    <name type="scientific">Tahibacter aquaticus</name>
    <dbReference type="NCBI Taxonomy" id="520092"/>
    <lineage>
        <taxon>Bacteria</taxon>
        <taxon>Pseudomonadati</taxon>
        <taxon>Pseudomonadota</taxon>
        <taxon>Gammaproteobacteria</taxon>
        <taxon>Lysobacterales</taxon>
        <taxon>Rhodanobacteraceae</taxon>
        <taxon>Tahibacter</taxon>
    </lineage>
</organism>
<evidence type="ECO:0000256" key="3">
    <source>
        <dbReference type="ARBA" id="ARBA00022801"/>
    </source>
</evidence>
<dbReference type="Pfam" id="PF14464">
    <property type="entry name" value="Prok-JAB"/>
    <property type="match status" value="1"/>
</dbReference>
<dbReference type="GO" id="GO:0006508">
    <property type="term" value="P:proteolysis"/>
    <property type="evidence" value="ECO:0007669"/>
    <property type="project" value="UniProtKB-KW"/>
</dbReference>
<dbReference type="InterPro" id="IPR028090">
    <property type="entry name" value="JAB_dom_prok"/>
</dbReference>
<dbReference type="OrthoDB" id="5470925at2"/>